<name>A0A0C3DDL4_9AGAM</name>
<keyword evidence="2" id="KW-1185">Reference proteome</keyword>
<evidence type="ECO:0000313" key="1">
    <source>
        <dbReference type="EMBL" id="KIM58795.1"/>
    </source>
</evidence>
<dbReference type="AlphaFoldDB" id="A0A0C3DDL4"/>
<evidence type="ECO:0000313" key="2">
    <source>
        <dbReference type="Proteomes" id="UP000053989"/>
    </source>
</evidence>
<reference evidence="1 2" key="1">
    <citation type="submission" date="2014-04" db="EMBL/GenBank/DDBJ databases">
        <authorList>
            <consortium name="DOE Joint Genome Institute"/>
            <person name="Kuo A."/>
            <person name="Kohler A."/>
            <person name="Nagy L.G."/>
            <person name="Floudas D."/>
            <person name="Copeland A."/>
            <person name="Barry K.W."/>
            <person name="Cichocki N."/>
            <person name="Veneault-Fourrey C."/>
            <person name="LaButti K."/>
            <person name="Lindquist E.A."/>
            <person name="Lipzen A."/>
            <person name="Lundell T."/>
            <person name="Morin E."/>
            <person name="Murat C."/>
            <person name="Sun H."/>
            <person name="Tunlid A."/>
            <person name="Henrissat B."/>
            <person name="Grigoriev I.V."/>
            <person name="Hibbett D.S."/>
            <person name="Martin F."/>
            <person name="Nordberg H.P."/>
            <person name="Cantor M.N."/>
            <person name="Hua S.X."/>
        </authorList>
    </citation>
    <scope>NUCLEOTIDE SEQUENCE [LARGE SCALE GENOMIC DNA]</scope>
    <source>
        <strain evidence="1 2">Foug A</strain>
    </source>
</reference>
<dbReference type="STRING" id="1036808.A0A0C3DDL4"/>
<dbReference type="Pfam" id="PF02992">
    <property type="entry name" value="Transposase_21"/>
    <property type="match status" value="1"/>
</dbReference>
<organism evidence="1 2">
    <name type="scientific">Scleroderma citrinum Foug A</name>
    <dbReference type="NCBI Taxonomy" id="1036808"/>
    <lineage>
        <taxon>Eukaryota</taxon>
        <taxon>Fungi</taxon>
        <taxon>Dikarya</taxon>
        <taxon>Basidiomycota</taxon>
        <taxon>Agaricomycotina</taxon>
        <taxon>Agaricomycetes</taxon>
        <taxon>Agaricomycetidae</taxon>
        <taxon>Boletales</taxon>
        <taxon>Sclerodermatineae</taxon>
        <taxon>Sclerodermataceae</taxon>
        <taxon>Scleroderma</taxon>
    </lineage>
</organism>
<gene>
    <name evidence="1" type="ORF">SCLCIDRAFT_35135</name>
</gene>
<sequence>KPENMYLAGIIPGPTKPSGAELNHFLEPLINNFVDSWQRGIQFSRTSSNETILMCCHAPNTFGTHSAIACIVCDFPAVRKTAQLASVTSHFYCSACHCANLGTLGRTDFNSNDWKLCDKATLHMYAEAYRDAPLQHQCKKLFHLHGVRWSPLWCLPYWDPGHQLIIDSMHCLLEGLAQAQFQEHLG</sequence>
<dbReference type="EMBL" id="KN822081">
    <property type="protein sequence ID" value="KIM58795.1"/>
    <property type="molecule type" value="Genomic_DNA"/>
</dbReference>
<feature type="non-terminal residue" evidence="1">
    <location>
        <position position="186"/>
    </location>
</feature>
<accession>A0A0C3DDL4</accession>
<dbReference type="HOGENOM" id="CLU_078867_1_0_1"/>
<reference evidence="2" key="2">
    <citation type="submission" date="2015-01" db="EMBL/GenBank/DDBJ databases">
        <title>Evolutionary Origins and Diversification of the Mycorrhizal Mutualists.</title>
        <authorList>
            <consortium name="DOE Joint Genome Institute"/>
            <consortium name="Mycorrhizal Genomics Consortium"/>
            <person name="Kohler A."/>
            <person name="Kuo A."/>
            <person name="Nagy L.G."/>
            <person name="Floudas D."/>
            <person name="Copeland A."/>
            <person name="Barry K.W."/>
            <person name="Cichocki N."/>
            <person name="Veneault-Fourrey C."/>
            <person name="LaButti K."/>
            <person name="Lindquist E.A."/>
            <person name="Lipzen A."/>
            <person name="Lundell T."/>
            <person name="Morin E."/>
            <person name="Murat C."/>
            <person name="Riley R."/>
            <person name="Ohm R."/>
            <person name="Sun H."/>
            <person name="Tunlid A."/>
            <person name="Henrissat B."/>
            <person name="Grigoriev I.V."/>
            <person name="Hibbett D.S."/>
            <person name="Martin F."/>
        </authorList>
    </citation>
    <scope>NUCLEOTIDE SEQUENCE [LARGE SCALE GENOMIC DNA]</scope>
    <source>
        <strain evidence="2">Foug A</strain>
    </source>
</reference>
<dbReference type="InterPro" id="IPR004242">
    <property type="entry name" value="Transposase_21"/>
</dbReference>
<feature type="non-terminal residue" evidence="1">
    <location>
        <position position="1"/>
    </location>
</feature>
<dbReference type="InParanoid" id="A0A0C3DDL4"/>
<dbReference type="Proteomes" id="UP000053989">
    <property type="component" value="Unassembled WGS sequence"/>
</dbReference>
<dbReference type="OrthoDB" id="3234349at2759"/>
<protein>
    <submittedName>
        <fullName evidence="1">Uncharacterized protein</fullName>
    </submittedName>
</protein>
<proteinExistence type="predicted"/>